<protein>
    <submittedName>
        <fullName evidence="1">Uncharacterized protein</fullName>
    </submittedName>
</protein>
<proteinExistence type="predicted"/>
<sequence length="108" mass="12064">MCHQAHFSGKMTCVTHGRNPVEESAVFSGSIDWTPYAENPDERIPVANVWIIDDYWIRGLSPTGLAEFAAQLRSQADYFDQEVRPRLVEARAEWGAWHASRTADGGAS</sequence>
<evidence type="ECO:0000313" key="2">
    <source>
        <dbReference type="Proteomes" id="UP000199323"/>
    </source>
</evidence>
<accession>A0A1I2JK12</accession>
<dbReference type="InterPro" id="IPR054202">
    <property type="entry name" value="DUF6907"/>
</dbReference>
<name>A0A1I2JK12_9ACTN</name>
<organism evidence="1 2">
    <name type="scientific">Actinacidiphila alni</name>
    <dbReference type="NCBI Taxonomy" id="380248"/>
    <lineage>
        <taxon>Bacteria</taxon>
        <taxon>Bacillati</taxon>
        <taxon>Actinomycetota</taxon>
        <taxon>Actinomycetes</taxon>
        <taxon>Kitasatosporales</taxon>
        <taxon>Streptomycetaceae</taxon>
        <taxon>Actinacidiphila</taxon>
    </lineage>
</organism>
<keyword evidence="2" id="KW-1185">Reference proteome</keyword>
<dbReference type="STRING" id="380248.SAMN05216251_11840"/>
<dbReference type="Proteomes" id="UP000199323">
    <property type="component" value="Unassembled WGS sequence"/>
</dbReference>
<dbReference type="Pfam" id="PF21848">
    <property type="entry name" value="DUF6907"/>
    <property type="match status" value="1"/>
</dbReference>
<evidence type="ECO:0000313" key="1">
    <source>
        <dbReference type="EMBL" id="SFF54193.1"/>
    </source>
</evidence>
<gene>
    <name evidence="1" type="ORF">SAMN05216251_11840</name>
</gene>
<reference evidence="1 2" key="1">
    <citation type="submission" date="2016-10" db="EMBL/GenBank/DDBJ databases">
        <authorList>
            <person name="de Groot N.N."/>
        </authorList>
    </citation>
    <scope>NUCLEOTIDE SEQUENCE [LARGE SCALE GENOMIC DNA]</scope>
    <source>
        <strain evidence="1 2">CGMCC 4.3510</strain>
    </source>
</reference>
<dbReference type="AlphaFoldDB" id="A0A1I2JK12"/>
<dbReference type="EMBL" id="FONG01000018">
    <property type="protein sequence ID" value="SFF54193.1"/>
    <property type="molecule type" value="Genomic_DNA"/>
</dbReference>